<organism evidence="2 3">
    <name type="scientific">Protopolystoma xenopodis</name>
    <dbReference type="NCBI Taxonomy" id="117903"/>
    <lineage>
        <taxon>Eukaryota</taxon>
        <taxon>Metazoa</taxon>
        <taxon>Spiralia</taxon>
        <taxon>Lophotrochozoa</taxon>
        <taxon>Platyhelminthes</taxon>
        <taxon>Monogenea</taxon>
        <taxon>Polyopisthocotylea</taxon>
        <taxon>Polystomatidea</taxon>
        <taxon>Polystomatidae</taxon>
        <taxon>Protopolystoma</taxon>
    </lineage>
</organism>
<sequence length="105" mass="11607">MQVIPAAWDRGSSDAGTARRIAALKTQPYSRAPIGGSVRGQSAHQPKSTQPHCDCLLRLSKLWIYKPLELINFGPSEVASCARKDDTSRPAVKECHWLRLRHGTT</sequence>
<accession>A0A3S5FCH0</accession>
<dbReference type="EMBL" id="CAAALY010014864">
    <property type="protein sequence ID" value="VEL12477.1"/>
    <property type="molecule type" value="Genomic_DNA"/>
</dbReference>
<dbReference type="Proteomes" id="UP000784294">
    <property type="component" value="Unassembled WGS sequence"/>
</dbReference>
<reference evidence="2" key="1">
    <citation type="submission" date="2018-11" db="EMBL/GenBank/DDBJ databases">
        <authorList>
            <consortium name="Pathogen Informatics"/>
        </authorList>
    </citation>
    <scope>NUCLEOTIDE SEQUENCE</scope>
</reference>
<proteinExistence type="predicted"/>
<name>A0A3S5FCH0_9PLAT</name>
<evidence type="ECO:0000313" key="3">
    <source>
        <dbReference type="Proteomes" id="UP000784294"/>
    </source>
</evidence>
<keyword evidence="3" id="KW-1185">Reference proteome</keyword>
<feature type="region of interest" description="Disordered" evidence="1">
    <location>
        <begin position="27"/>
        <end position="49"/>
    </location>
</feature>
<feature type="compositionally biased region" description="Polar residues" evidence="1">
    <location>
        <begin position="39"/>
        <end position="49"/>
    </location>
</feature>
<gene>
    <name evidence="2" type="ORF">PXEA_LOCUS5917</name>
</gene>
<comment type="caution">
    <text evidence="2">The sequence shown here is derived from an EMBL/GenBank/DDBJ whole genome shotgun (WGS) entry which is preliminary data.</text>
</comment>
<evidence type="ECO:0000256" key="1">
    <source>
        <dbReference type="SAM" id="MobiDB-lite"/>
    </source>
</evidence>
<evidence type="ECO:0000313" key="2">
    <source>
        <dbReference type="EMBL" id="VEL12477.1"/>
    </source>
</evidence>
<protein>
    <submittedName>
        <fullName evidence="2">Uncharacterized protein</fullName>
    </submittedName>
</protein>
<dbReference type="AlphaFoldDB" id="A0A3S5FCH0"/>